<evidence type="ECO:0000256" key="7">
    <source>
        <dbReference type="ARBA" id="ARBA00022777"/>
    </source>
</evidence>
<dbReference type="RefSeq" id="WP_268057831.1">
    <property type="nucleotide sequence ID" value="NZ_JAPOHA010000005.1"/>
</dbReference>
<evidence type="ECO:0000256" key="3">
    <source>
        <dbReference type="ARBA" id="ARBA00022553"/>
    </source>
</evidence>
<keyword evidence="10" id="KW-0902">Two-component regulatory system</keyword>
<feature type="transmembrane region" description="Helical" evidence="12">
    <location>
        <begin position="20"/>
        <end position="42"/>
    </location>
</feature>
<organism evidence="14 15">
    <name type="scientific">Caproiciproducens galactitolivorans</name>
    <dbReference type="NCBI Taxonomy" id="642589"/>
    <lineage>
        <taxon>Bacteria</taxon>
        <taxon>Bacillati</taxon>
        <taxon>Bacillota</taxon>
        <taxon>Clostridia</taxon>
        <taxon>Eubacteriales</taxon>
        <taxon>Acutalibacteraceae</taxon>
        <taxon>Caproiciproducens</taxon>
    </lineage>
</organism>
<gene>
    <name evidence="14" type="ORF">OUY18_05960</name>
</gene>
<evidence type="ECO:0000256" key="10">
    <source>
        <dbReference type="ARBA" id="ARBA00023012"/>
    </source>
</evidence>
<dbReference type="GO" id="GO:0016301">
    <property type="term" value="F:kinase activity"/>
    <property type="evidence" value="ECO:0007669"/>
    <property type="project" value="UniProtKB-KW"/>
</dbReference>
<dbReference type="EMBL" id="JAPOHA010000005">
    <property type="protein sequence ID" value="MCY1713794.1"/>
    <property type="molecule type" value="Genomic_DNA"/>
</dbReference>
<reference evidence="14 15" key="1">
    <citation type="submission" date="2022-11" db="EMBL/GenBank/DDBJ databases">
        <authorList>
            <person name="Caiyu Z."/>
        </authorList>
    </citation>
    <scope>NUCLEOTIDE SEQUENCE [LARGE SCALE GENOMIC DNA]</scope>
    <source>
        <strain evidence="14 15">YR-4</strain>
    </source>
</reference>
<comment type="subcellular location">
    <subcellularLocation>
        <location evidence="1">Cell membrane</location>
        <topology evidence="1">Multi-pass membrane protein</topology>
    </subcellularLocation>
</comment>
<keyword evidence="5 12" id="KW-0812">Transmembrane</keyword>
<evidence type="ECO:0000256" key="5">
    <source>
        <dbReference type="ARBA" id="ARBA00022692"/>
    </source>
</evidence>
<keyword evidence="8" id="KW-0067">ATP-binding</keyword>
<evidence type="ECO:0000256" key="9">
    <source>
        <dbReference type="ARBA" id="ARBA00022989"/>
    </source>
</evidence>
<dbReference type="InterPro" id="IPR003660">
    <property type="entry name" value="HAMP_dom"/>
</dbReference>
<dbReference type="PANTHER" id="PTHR34220:SF11">
    <property type="entry name" value="SENSOR PROTEIN KINASE HPTS"/>
    <property type="match status" value="1"/>
</dbReference>
<dbReference type="SUPFAM" id="SSF55874">
    <property type="entry name" value="ATPase domain of HSP90 chaperone/DNA topoisomerase II/histidine kinase"/>
    <property type="match status" value="1"/>
</dbReference>
<keyword evidence="2" id="KW-1003">Cell membrane</keyword>
<feature type="transmembrane region" description="Helical" evidence="12">
    <location>
        <begin position="288"/>
        <end position="310"/>
    </location>
</feature>
<dbReference type="Pfam" id="PF06580">
    <property type="entry name" value="His_kinase"/>
    <property type="match status" value="1"/>
</dbReference>
<proteinExistence type="predicted"/>
<accession>A0ABT4BSB8</accession>
<keyword evidence="7 14" id="KW-0418">Kinase</keyword>
<name>A0ABT4BSB8_9FIRM</name>
<evidence type="ECO:0000256" key="4">
    <source>
        <dbReference type="ARBA" id="ARBA00022679"/>
    </source>
</evidence>
<dbReference type="InterPro" id="IPR003594">
    <property type="entry name" value="HATPase_dom"/>
</dbReference>
<dbReference type="Proteomes" id="UP001082703">
    <property type="component" value="Unassembled WGS sequence"/>
</dbReference>
<evidence type="ECO:0000259" key="13">
    <source>
        <dbReference type="PROSITE" id="PS50885"/>
    </source>
</evidence>
<keyword evidence="6" id="KW-0547">Nucleotide-binding</keyword>
<evidence type="ECO:0000256" key="11">
    <source>
        <dbReference type="ARBA" id="ARBA00023136"/>
    </source>
</evidence>
<dbReference type="Gene3D" id="6.10.340.10">
    <property type="match status" value="1"/>
</dbReference>
<dbReference type="InterPro" id="IPR010559">
    <property type="entry name" value="Sig_transdc_His_kin_internal"/>
</dbReference>
<dbReference type="Pfam" id="PF02518">
    <property type="entry name" value="HATPase_c"/>
    <property type="match status" value="1"/>
</dbReference>
<dbReference type="SUPFAM" id="SSF158472">
    <property type="entry name" value="HAMP domain-like"/>
    <property type="match status" value="1"/>
</dbReference>
<comment type="caution">
    <text evidence="14">The sequence shown here is derived from an EMBL/GenBank/DDBJ whole genome shotgun (WGS) entry which is preliminary data.</text>
</comment>
<dbReference type="PROSITE" id="PS50885">
    <property type="entry name" value="HAMP"/>
    <property type="match status" value="1"/>
</dbReference>
<dbReference type="InterPro" id="IPR036890">
    <property type="entry name" value="HATPase_C_sf"/>
</dbReference>
<keyword evidence="3" id="KW-0597">Phosphoprotein</keyword>
<protein>
    <submittedName>
        <fullName evidence="14">Histidine kinase</fullName>
    </submittedName>
</protein>
<evidence type="ECO:0000256" key="6">
    <source>
        <dbReference type="ARBA" id="ARBA00022741"/>
    </source>
</evidence>
<evidence type="ECO:0000313" key="14">
    <source>
        <dbReference type="EMBL" id="MCY1713794.1"/>
    </source>
</evidence>
<evidence type="ECO:0000256" key="12">
    <source>
        <dbReference type="SAM" id="Phobius"/>
    </source>
</evidence>
<keyword evidence="4" id="KW-0808">Transferase</keyword>
<dbReference type="PANTHER" id="PTHR34220">
    <property type="entry name" value="SENSOR HISTIDINE KINASE YPDA"/>
    <property type="match status" value="1"/>
</dbReference>
<evidence type="ECO:0000256" key="2">
    <source>
        <dbReference type="ARBA" id="ARBA00022475"/>
    </source>
</evidence>
<sequence>MKRRTKNPKEDRKRSLKTNLLCTVAFCWVLPLLVIIGIAGVYTSNQIRNQMMENIKNSVTSSAELCAAQIDASVNASYAATYNPDIAAAYDRYQNRKVTKYTADELYADVTTFLKRQYLNDSQFDMTILYYNDDPDTLYYTYNESSGMNFVQYQEYHRNIHSEICQFAQSLGTRVGFCSIDGKYYMVRNLVNSYTFLPYATLVMQLHEATAFGNLTNVVYEKDATIWVDGCGLNLKGTPVSRVEYRAAVNYPRRYPSIITGSKKLGIGNLNYAIGIDYSEILTSLKHFQLLMVLLCLLVIPLLCWAYYFFTRNVIRPISCFLKMYQELGQGNFGIHMQEDFPNRDFEHLSSDFNQMSDRLKSQFEQIYNDELALRDAKIMALQAQINPHFLNNTLELINWESRMIGNEKISNMINALATMLNAAMCRKNIHLIPLSEEMKYVNSYLYIIKQRLGSRLTVEMDVDESLLGCMVPRLVMQPILENAVEHGVDSQKNGRIFIRVYRAENQLFLEVENTGTMTEKDKNKIAELLSDDYNPQYEHSGNLGIHNVYQRLHILYGPLGNLQIEPLENGDTVARITIPAGKKS</sequence>
<keyword evidence="9 12" id="KW-1133">Transmembrane helix</keyword>
<keyword evidence="15" id="KW-1185">Reference proteome</keyword>
<keyword evidence="11 12" id="KW-0472">Membrane</keyword>
<evidence type="ECO:0000313" key="15">
    <source>
        <dbReference type="Proteomes" id="UP001082703"/>
    </source>
</evidence>
<dbReference type="InterPro" id="IPR050640">
    <property type="entry name" value="Bact_2-comp_sensor_kinase"/>
</dbReference>
<evidence type="ECO:0000256" key="8">
    <source>
        <dbReference type="ARBA" id="ARBA00022840"/>
    </source>
</evidence>
<dbReference type="Gene3D" id="3.30.565.10">
    <property type="entry name" value="Histidine kinase-like ATPase, C-terminal domain"/>
    <property type="match status" value="1"/>
</dbReference>
<evidence type="ECO:0000256" key="1">
    <source>
        <dbReference type="ARBA" id="ARBA00004651"/>
    </source>
</evidence>
<feature type="domain" description="HAMP" evidence="13">
    <location>
        <begin position="312"/>
        <end position="365"/>
    </location>
</feature>